<proteinExistence type="predicted"/>
<protein>
    <submittedName>
        <fullName evidence="1">Uncharacterized protein</fullName>
    </submittedName>
</protein>
<dbReference type="Gene3D" id="1.25.40.10">
    <property type="entry name" value="Tetratricopeptide repeat domain"/>
    <property type="match status" value="1"/>
</dbReference>
<dbReference type="RefSeq" id="WP_086907751.1">
    <property type="nucleotide sequence ID" value="NZ_CP021324.1"/>
</dbReference>
<keyword evidence="2" id="KW-1185">Reference proteome</keyword>
<gene>
    <name evidence="1" type="ORF">NMSP_1067</name>
</gene>
<dbReference type="OrthoDB" id="378304at2157"/>
<dbReference type="KEGG" id="nct:NMSP_1067"/>
<dbReference type="AlphaFoldDB" id="A0A2Z2HLT8"/>
<dbReference type="EMBL" id="CP021324">
    <property type="protein sequence ID" value="ARS64685.1"/>
    <property type="molecule type" value="Genomic_DNA"/>
</dbReference>
<accession>A0A2Z2HLT8</accession>
<organism evidence="1 2">
    <name type="scientific">Candidatus Nitrosomarinus catalinensis</name>
    <dbReference type="NCBI Taxonomy" id="1898749"/>
    <lineage>
        <taxon>Archaea</taxon>
        <taxon>Nitrososphaerota</taxon>
        <taxon>Nitrososphaeria</taxon>
        <taxon>Nitrosopumilales</taxon>
        <taxon>Nitrosopumilaceae</taxon>
        <taxon>Candidatus Nitrosomarinus</taxon>
    </lineage>
</organism>
<sequence>MTQEDDLEKIEELVNKGISLQREGKHQDAILHFDEAISIDKSLGGESDPNLLLLKNNSLMKL</sequence>
<evidence type="ECO:0000313" key="1">
    <source>
        <dbReference type="EMBL" id="ARS64685.1"/>
    </source>
</evidence>
<dbReference type="SUPFAM" id="SSF48452">
    <property type="entry name" value="TPR-like"/>
    <property type="match status" value="1"/>
</dbReference>
<name>A0A2Z2HLT8_9ARCH</name>
<reference evidence="1 2" key="1">
    <citation type="journal article" date="2017" name="Environ. Microbiol.">
        <title>Genome and epigenome of a novel marine Thaumarchaeota strain suggest viral infection, phosphorothioation DNA modification and multiple restriction systems.</title>
        <authorList>
            <person name="Ahlgren N.A."/>
            <person name="Chen Y."/>
            <person name="Needham D.M."/>
            <person name="Parada A.E."/>
            <person name="Sachdeva R."/>
            <person name="Trinh V."/>
            <person name="Chen T."/>
            <person name="Fuhrman J.A."/>
        </authorList>
    </citation>
    <scope>NUCLEOTIDE SEQUENCE [LARGE SCALE GENOMIC DNA]</scope>
    <source>
        <strain evidence="1 2">SPOT01</strain>
    </source>
</reference>
<dbReference type="InterPro" id="IPR011990">
    <property type="entry name" value="TPR-like_helical_dom_sf"/>
</dbReference>
<dbReference type="GeneID" id="32901523"/>
<dbReference type="Proteomes" id="UP000249949">
    <property type="component" value="Chromosome"/>
</dbReference>
<evidence type="ECO:0000313" key="2">
    <source>
        <dbReference type="Proteomes" id="UP000249949"/>
    </source>
</evidence>